<dbReference type="EMBL" id="VDCQ01000011">
    <property type="protein sequence ID" value="TNJ66387.1"/>
    <property type="molecule type" value="Genomic_DNA"/>
</dbReference>
<reference evidence="2 3" key="1">
    <citation type="submission" date="2019-05" db="EMBL/GenBank/DDBJ databases">
        <title>We sequenced the genome of Paenibacillus hemerocallicola KCTC 33185 for further insight into its adaptation and study the phylogeny of Paenibacillus.</title>
        <authorList>
            <person name="Narsing Rao M.P."/>
        </authorList>
    </citation>
    <scope>NUCLEOTIDE SEQUENCE [LARGE SCALE GENOMIC DNA]</scope>
    <source>
        <strain evidence="2 3">KCTC 33185</strain>
    </source>
</reference>
<proteinExistence type="predicted"/>
<keyword evidence="3" id="KW-1185">Reference proteome</keyword>
<accession>A0A5C4TD02</accession>
<evidence type="ECO:0000313" key="3">
    <source>
        <dbReference type="Proteomes" id="UP000307943"/>
    </source>
</evidence>
<protein>
    <recommendedName>
        <fullName evidence="4">EF-hand domain-containing protein</fullName>
    </recommendedName>
</protein>
<dbReference type="Gene3D" id="3.30.1920.20">
    <property type="match status" value="6"/>
</dbReference>
<dbReference type="AlphaFoldDB" id="A0A5C4TD02"/>
<feature type="chain" id="PRO_5022701446" description="EF-hand domain-containing protein" evidence="1">
    <location>
        <begin position="25"/>
        <end position="851"/>
    </location>
</feature>
<dbReference type="Proteomes" id="UP000307943">
    <property type="component" value="Unassembled WGS sequence"/>
</dbReference>
<evidence type="ECO:0008006" key="4">
    <source>
        <dbReference type="Google" id="ProtNLM"/>
    </source>
</evidence>
<gene>
    <name evidence="2" type="ORF">FE784_10440</name>
</gene>
<dbReference type="NCBIfam" id="NF047446">
    <property type="entry name" value="barrel_OmpL47"/>
    <property type="match status" value="4"/>
</dbReference>
<organism evidence="2 3">
    <name type="scientific">Paenibacillus hemerocallicola</name>
    <dbReference type="NCBI Taxonomy" id="1172614"/>
    <lineage>
        <taxon>Bacteria</taxon>
        <taxon>Bacillati</taxon>
        <taxon>Bacillota</taxon>
        <taxon>Bacilli</taxon>
        <taxon>Bacillales</taxon>
        <taxon>Paenibacillaceae</taxon>
        <taxon>Paenibacillus</taxon>
    </lineage>
</organism>
<evidence type="ECO:0000313" key="2">
    <source>
        <dbReference type="EMBL" id="TNJ66387.1"/>
    </source>
</evidence>
<evidence type="ECO:0000256" key="1">
    <source>
        <dbReference type="SAM" id="SignalP"/>
    </source>
</evidence>
<dbReference type="OrthoDB" id="2442444at2"/>
<feature type="signal peptide" evidence="1">
    <location>
        <begin position="1"/>
        <end position="24"/>
    </location>
</feature>
<keyword evidence="1" id="KW-0732">Signal</keyword>
<dbReference type="RefSeq" id="WP_139602143.1">
    <property type="nucleotide sequence ID" value="NZ_VDCQ01000011.1"/>
</dbReference>
<dbReference type="InterPro" id="IPR058094">
    <property type="entry name" value="Ig-like_OmpL47-like"/>
</dbReference>
<name>A0A5C4TD02_9BACL</name>
<comment type="caution">
    <text evidence="2">The sequence shown here is derived from an EMBL/GenBank/DDBJ whole genome shotgun (WGS) entry which is preliminary data.</text>
</comment>
<sequence length="851" mass="90145">MIWKARTGATVLFFALLLVCSARAAYDGLALSGGQSWTATGPGTVAAIPVEGPAGDMRFTYDYNNSAVWSGSEWTYSTMSTVTGSVYYKWNYSGIHAWFMASAKVIAYSQKPDNTEQVVTLFDSGVGGDFAGSGAFVLPVYEGRSYGFRISGRNFDSNHFLRGTLLVSNDIQISPTVTGMMGNNDWYRSDVHLNWSSSRPILSHTGCDPSTLSTDTAGAVFTCTAFTSEGMGSKSITLKRDATPPTISGSVVSGTNLRGWYTSPVSIAFECADAMSGVAACEPGVVIQDEGSNISVTGSAADNAGNGAVASVTGIRVDRTAPVTSDDAPASPVNRDVTVTLTGADSLSGVLSTYYRANGSETQIGSAITLVSEGSHSLTYWSEDAAGNVESPRSATVVIDKTKPVTTDNAPSGIVSQDVSVTLSPTDNFTGTITTHYKIDGGATQTGRSFTVQQQGAHHIEYWSVDQAGNIEAPRTISFTIDKTPPVTTDNAPASPVNQDVTVTFVTYDSTSVVIATYYSVDGSNAQLGTTLQLSSEGTYSLVYWSVDVVGNAEQPHTRSITIDKTKPVTTDNAPLGIVSQDVSITLLPNDERSGVAVTFYKVNGGAQQTGTTVTLLTSGIHTVEYWSADRAGNVEEPQSVTVTIDKIPPATTDDAPTVPSNQDVTVMLTSQDNQSVEDIATYYRLNGSEARIGRTVELTTEGIHTLEYWSVDSAGNAEQPHTISVIIDKTPPVTTARLSPDGTLLRLQGQDTLSVLTGTYYRIDAGIIQTGNSVPLGMTGMHTIAYWSEDEAGNSESPRTIYFVDMDGNGKVDIVDVVTAANARLDADGDGSFTREDVRLFLQSVTALQP</sequence>